<feature type="transmembrane region" description="Helical" evidence="6">
    <location>
        <begin position="29"/>
        <end position="46"/>
    </location>
</feature>
<comment type="subcellular location">
    <subcellularLocation>
        <location evidence="1">Membrane</location>
        <topology evidence="1">Multi-pass membrane protein</topology>
    </subcellularLocation>
</comment>
<feature type="region of interest" description="Disordered" evidence="5">
    <location>
        <begin position="1"/>
        <end position="21"/>
    </location>
</feature>
<keyword evidence="4 6" id="KW-0472">Membrane</keyword>
<dbReference type="Pfam" id="PF14378">
    <property type="entry name" value="PAP2_3"/>
    <property type="match status" value="1"/>
</dbReference>
<feature type="transmembrane region" description="Helical" evidence="6">
    <location>
        <begin position="95"/>
        <end position="114"/>
    </location>
</feature>
<feature type="compositionally biased region" description="Gly residues" evidence="5">
    <location>
        <begin position="284"/>
        <end position="294"/>
    </location>
</feature>
<evidence type="ECO:0000256" key="3">
    <source>
        <dbReference type="ARBA" id="ARBA00022989"/>
    </source>
</evidence>
<name>A0ABP8UUP7_9ACTN</name>
<feature type="transmembrane region" description="Helical" evidence="6">
    <location>
        <begin position="126"/>
        <end position="144"/>
    </location>
</feature>
<dbReference type="EMBL" id="BAABHK010000030">
    <property type="protein sequence ID" value="GAA4640050.1"/>
    <property type="molecule type" value="Genomic_DNA"/>
</dbReference>
<dbReference type="CDD" id="cd03386">
    <property type="entry name" value="PAP2_Aur1_like"/>
    <property type="match status" value="1"/>
</dbReference>
<accession>A0ABP8UUP7</accession>
<evidence type="ECO:0000256" key="4">
    <source>
        <dbReference type="ARBA" id="ARBA00023136"/>
    </source>
</evidence>
<dbReference type="InterPro" id="IPR026841">
    <property type="entry name" value="Aur1/Ipt1"/>
</dbReference>
<reference evidence="9" key="1">
    <citation type="journal article" date="2019" name="Int. J. Syst. Evol. Microbiol.">
        <title>The Global Catalogue of Microorganisms (GCM) 10K type strain sequencing project: providing services to taxonomists for standard genome sequencing and annotation.</title>
        <authorList>
            <consortium name="The Broad Institute Genomics Platform"/>
            <consortium name="The Broad Institute Genome Sequencing Center for Infectious Disease"/>
            <person name="Wu L."/>
            <person name="Ma J."/>
        </authorList>
    </citation>
    <scope>NUCLEOTIDE SEQUENCE [LARGE SCALE GENOMIC DNA]</scope>
    <source>
        <strain evidence="9">JCM 17939</strain>
    </source>
</reference>
<protein>
    <submittedName>
        <fullName evidence="8">Phosphatase PAP2 family protein</fullName>
    </submittedName>
</protein>
<organism evidence="8 9">
    <name type="scientific">Actinoallomurus vinaceus</name>
    <dbReference type="NCBI Taxonomy" id="1080074"/>
    <lineage>
        <taxon>Bacteria</taxon>
        <taxon>Bacillati</taxon>
        <taxon>Actinomycetota</taxon>
        <taxon>Actinomycetes</taxon>
        <taxon>Streptosporangiales</taxon>
        <taxon>Thermomonosporaceae</taxon>
        <taxon>Actinoallomurus</taxon>
    </lineage>
</organism>
<evidence type="ECO:0000256" key="2">
    <source>
        <dbReference type="ARBA" id="ARBA00022692"/>
    </source>
</evidence>
<evidence type="ECO:0000313" key="8">
    <source>
        <dbReference type="EMBL" id="GAA4640050.1"/>
    </source>
</evidence>
<keyword evidence="9" id="KW-1185">Reference proteome</keyword>
<feature type="transmembrane region" description="Helical" evidence="6">
    <location>
        <begin position="205"/>
        <end position="222"/>
    </location>
</feature>
<feature type="region of interest" description="Disordered" evidence="5">
    <location>
        <begin position="267"/>
        <end position="294"/>
    </location>
</feature>
<dbReference type="RefSeq" id="WP_345443701.1">
    <property type="nucleotide sequence ID" value="NZ_BAABHK010000030.1"/>
</dbReference>
<sequence length="294" mass="32087">MSRSAVAPVATGDTTGARAEGQTAKRPRFYREILLIALCYSAYSLVRNLVPPNHTAALHRGHDILHLEGLLHLNVELSINRLFTDVRWLGVGANYYYASLHFVVTIGVLVWLYLRHPERYVFYRRLIFATTVLALIGFWLYPLAPPRMVPGFVDTVLTFHTGGLYESGASPIASVSNQYAAMPSLHTGWSLWCAIAIADVTRPNRFRWLVYCYPVATVIVILGTANHYLLDAIGGVVTLFAGYAATRTVRTIIPRLGPAARIFSTDTGGTSTAAWPVPTSSPGPAGGERGSTAV</sequence>
<proteinExistence type="predicted"/>
<evidence type="ECO:0000259" key="7">
    <source>
        <dbReference type="Pfam" id="PF14378"/>
    </source>
</evidence>
<feature type="compositionally biased region" description="Polar residues" evidence="5">
    <location>
        <begin position="267"/>
        <end position="282"/>
    </location>
</feature>
<feature type="transmembrane region" description="Helical" evidence="6">
    <location>
        <begin position="179"/>
        <end position="198"/>
    </location>
</feature>
<dbReference type="PANTHER" id="PTHR31310">
    <property type="match status" value="1"/>
</dbReference>
<dbReference type="InterPro" id="IPR052185">
    <property type="entry name" value="IPC_Synthase-Related"/>
</dbReference>
<feature type="domain" description="Inositolphosphotransferase Aur1/Ipt1" evidence="7">
    <location>
        <begin position="62"/>
        <end position="244"/>
    </location>
</feature>
<gene>
    <name evidence="8" type="ORF">GCM10023196_104050</name>
</gene>
<keyword evidence="3 6" id="KW-1133">Transmembrane helix</keyword>
<comment type="caution">
    <text evidence="8">The sequence shown here is derived from an EMBL/GenBank/DDBJ whole genome shotgun (WGS) entry which is preliminary data.</text>
</comment>
<keyword evidence="2 6" id="KW-0812">Transmembrane</keyword>
<evidence type="ECO:0000313" key="9">
    <source>
        <dbReference type="Proteomes" id="UP001501442"/>
    </source>
</evidence>
<evidence type="ECO:0000256" key="1">
    <source>
        <dbReference type="ARBA" id="ARBA00004141"/>
    </source>
</evidence>
<evidence type="ECO:0000256" key="6">
    <source>
        <dbReference type="SAM" id="Phobius"/>
    </source>
</evidence>
<dbReference type="Proteomes" id="UP001501442">
    <property type="component" value="Unassembled WGS sequence"/>
</dbReference>
<evidence type="ECO:0000256" key="5">
    <source>
        <dbReference type="SAM" id="MobiDB-lite"/>
    </source>
</evidence>
<dbReference type="PANTHER" id="PTHR31310:SF7">
    <property type="entry name" value="PA-PHOSPHATASE RELATED-FAMILY PROTEIN DDB_G0268928"/>
    <property type="match status" value="1"/>
</dbReference>